<evidence type="ECO:0000259" key="5">
    <source>
        <dbReference type="Pfam" id="PF01488"/>
    </source>
</evidence>
<dbReference type="Pfam" id="PF18317">
    <property type="entry name" value="SDH_C"/>
    <property type="match status" value="1"/>
</dbReference>
<comment type="catalytic activity">
    <reaction evidence="4">
        <text>shikimate + NADP(+) = 3-dehydroshikimate + NADPH + H(+)</text>
        <dbReference type="Rhea" id="RHEA:17737"/>
        <dbReference type="ChEBI" id="CHEBI:15378"/>
        <dbReference type="ChEBI" id="CHEBI:16630"/>
        <dbReference type="ChEBI" id="CHEBI:36208"/>
        <dbReference type="ChEBI" id="CHEBI:57783"/>
        <dbReference type="ChEBI" id="CHEBI:58349"/>
        <dbReference type="EC" id="1.1.1.25"/>
    </reaction>
</comment>
<organism evidence="8 9">
    <name type="scientific">Corynebacterium matruchotii</name>
    <dbReference type="NCBI Taxonomy" id="43768"/>
    <lineage>
        <taxon>Bacteria</taxon>
        <taxon>Bacillati</taxon>
        <taxon>Actinomycetota</taxon>
        <taxon>Actinomycetes</taxon>
        <taxon>Mycobacteriales</taxon>
        <taxon>Corynebacteriaceae</taxon>
        <taxon>Corynebacterium</taxon>
    </lineage>
</organism>
<dbReference type="SUPFAM" id="SSF51735">
    <property type="entry name" value="NAD(P)-binding Rossmann-fold domains"/>
    <property type="match status" value="1"/>
</dbReference>
<evidence type="ECO:0000313" key="8">
    <source>
        <dbReference type="EMBL" id="SPW30663.1"/>
    </source>
</evidence>
<dbReference type="GO" id="GO:0004764">
    <property type="term" value="F:shikimate 3-dehydrogenase (NADP+) activity"/>
    <property type="evidence" value="ECO:0007669"/>
    <property type="project" value="UniProtKB-EC"/>
</dbReference>
<dbReference type="EC" id="1.1.1.25" evidence="2"/>
<keyword evidence="3" id="KW-0057">Aromatic amino acid biosynthesis</keyword>
<evidence type="ECO:0000256" key="1">
    <source>
        <dbReference type="ARBA" id="ARBA00004871"/>
    </source>
</evidence>
<dbReference type="GO" id="GO:0050661">
    <property type="term" value="F:NADP binding"/>
    <property type="evidence" value="ECO:0007669"/>
    <property type="project" value="TreeGrafter"/>
</dbReference>
<dbReference type="GO" id="GO:0009073">
    <property type="term" value="P:aromatic amino acid family biosynthetic process"/>
    <property type="evidence" value="ECO:0007669"/>
    <property type="project" value="UniProtKB-KW"/>
</dbReference>
<protein>
    <recommendedName>
        <fullName evidence="2">shikimate dehydrogenase (NADP(+))</fullName>
        <ecNumber evidence="2">1.1.1.25</ecNumber>
    </recommendedName>
</protein>
<sequence length="275" mass="29080">MARHQAAVLGKPIAHSLSPLLHNAGYRALGLTQWEYTRIECDEHELPQVVAGADASFRGFSVTMPGKFAALAVATDRTDRARLIGSANTLVRSGDGWRADNTDCDGVTGAIRTLFDAPSPQLGTAVIIGAGGTARPALWALAELGVSHVTIINRSDRSRELADLIAAIGLQVDFVPYDDTISTACATADVIISTVPAAGIAEHVDKLAQAPLLDVIYDPWPTPLVAAARNRHLPAVGGHVMLAHQAYGQFEQFTGYPAPREAMWAALTSCGPLSQ</sequence>
<dbReference type="GO" id="GO:0019632">
    <property type="term" value="P:shikimate metabolic process"/>
    <property type="evidence" value="ECO:0007669"/>
    <property type="project" value="TreeGrafter"/>
</dbReference>
<proteinExistence type="predicted"/>
<dbReference type="Proteomes" id="UP000249886">
    <property type="component" value="Unassembled WGS sequence"/>
</dbReference>
<dbReference type="InterPro" id="IPR041121">
    <property type="entry name" value="SDH_C"/>
</dbReference>
<dbReference type="InterPro" id="IPR036291">
    <property type="entry name" value="NAD(P)-bd_dom_sf"/>
</dbReference>
<dbReference type="InterPro" id="IPR046346">
    <property type="entry name" value="Aminoacid_DH-like_N_sf"/>
</dbReference>
<accession>A0A6H9XNR0</accession>
<comment type="pathway">
    <text evidence="1">Metabolic intermediate biosynthesis; chorismate biosynthesis; chorismate from D-erythrose 4-phosphate and phosphoenolpyruvate: step 4/7.</text>
</comment>
<evidence type="ECO:0000256" key="4">
    <source>
        <dbReference type="ARBA" id="ARBA00049442"/>
    </source>
</evidence>
<evidence type="ECO:0000259" key="7">
    <source>
        <dbReference type="Pfam" id="PF18317"/>
    </source>
</evidence>
<reference evidence="8 9" key="1">
    <citation type="submission" date="2018-06" db="EMBL/GenBank/DDBJ databases">
        <authorList>
            <consortium name="Pathogen Informatics"/>
            <person name="Doyle S."/>
        </authorList>
    </citation>
    <scope>NUCLEOTIDE SEQUENCE [LARGE SCALE GENOMIC DNA]</scope>
    <source>
        <strain evidence="8 9">NCTC10254</strain>
    </source>
</reference>
<dbReference type="Pfam" id="PF01488">
    <property type="entry name" value="Shikimate_DH"/>
    <property type="match status" value="1"/>
</dbReference>
<dbReference type="Gene3D" id="3.40.50.10860">
    <property type="entry name" value="Leucine Dehydrogenase, chain A, domain 1"/>
    <property type="match status" value="1"/>
</dbReference>
<feature type="domain" description="SDH C-terminal" evidence="7">
    <location>
        <begin position="238"/>
        <end position="267"/>
    </location>
</feature>
<evidence type="ECO:0000256" key="3">
    <source>
        <dbReference type="ARBA" id="ARBA00023141"/>
    </source>
</evidence>
<evidence type="ECO:0000313" key="9">
    <source>
        <dbReference type="Proteomes" id="UP000249886"/>
    </source>
</evidence>
<dbReference type="AlphaFoldDB" id="A0A6H9XNR0"/>
<comment type="caution">
    <text evidence="8">The sequence shown here is derived from an EMBL/GenBank/DDBJ whole genome shotgun (WGS) entry which is preliminary data.</text>
</comment>
<dbReference type="InterPro" id="IPR006151">
    <property type="entry name" value="Shikm_DH/Glu-tRNA_Rdtase"/>
</dbReference>
<dbReference type="InterPro" id="IPR010110">
    <property type="entry name" value="Shikimate_DH_AroM-type"/>
</dbReference>
<gene>
    <name evidence="8" type="primary">aroE</name>
    <name evidence="8" type="ORF">NCTC10254_01764</name>
</gene>
<dbReference type="UniPathway" id="UPA00053">
    <property type="reaction ID" value="UER00087"/>
</dbReference>
<dbReference type="PANTHER" id="PTHR21089:SF1">
    <property type="entry name" value="BIFUNCTIONAL 3-DEHYDROQUINATE DEHYDRATASE_SHIKIMATE DEHYDROGENASE, CHLOROPLASTIC"/>
    <property type="match status" value="1"/>
</dbReference>
<dbReference type="CDD" id="cd01065">
    <property type="entry name" value="NAD_bind_Shikimate_DH"/>
    <property type="match status" value="1"/>
</dbReference>
<dbReference type="GO" id="GO:0009423">
    <property type="term" value="P:chorismate biosynthetic process"/>
    <property type="evidence" value="ECO:0007669"/>
    <property type="project" value="UniProtKB-UniPathway"/>
</dbReference>
<feature type="domain" description="Shikimate dehydrogenase substrate binding N-terminal" evidence="6">
    <location>
        <begin position="8"/>
        <end position="90"/>
    </location>
</feature>
<evidence type="ECO:0000259" key="6">
    <source>
        <dbReference type="Pfam" id="PF08501"/>
    </source>
</evidence>
<keyword evidence="3" id="KW-0028">Amino-acid biosynthesis</keyword>
<dbReference type="GeneID" id="84573977"/>
<dbReference type="InterPro" id="IPR022893">
    <property type="entry name" value="Shikimate_DH_fam"/>
</dbReference>
<dbReference type="SUPFAM" id="SSF53223">
    <property type="entry name" value="Aminoacid dehydrogenase-like, N-terminal domain"/>
    <property type="match status" value="1"/>
</dbReference>
<dbReference type="GO" id="GO:0005829">
    <property type="term" value="C:cytosol"/>
    <property type="evidence" value="ECO:0007669"/>
    <property type="project" value="TreeGrafter"/>
</dbReference>
<dbReference type="EMBL" id="UARK01000023">
    <property type="protein sequence ID" value="SPW30663.1"/>
    <property type="molecule type" value="Genomic_DNA"/>
</dbReference>
<dbReference type="InterPro" id="IPR013708">
    <property type="entry name" value="Shikimate_DH-bd_N"/>
</dbReference>
<dbReference type="Pfam" id="PF08501">
    <property type="entry name" value="Shikimate_dh_N"/>
    <property type="match status" value="1"/>
</dbReference>
<feature type="domain" description="Quinate/shikimate 5-dehydrogenase/glutamyl-tRNA reductase" evidence="5">
    <location>
        <begin position="124"/>
        <end position="199"/>
    </location>
</feature>
<dbReference type="RefSeq" id="WP_005521010.1">
    <property type="nucleotide sequence ID" value="NZ_CAUSYL010000055.1"/>
</dbReference>
<dbReference type="Gene3D" id="3.40.50.720">
    <property type="entry name" value="NAD(P)-binding Rossmann-like Domain"/>
    <property type="match status" value="1"/>
</dbReference>
<keyword evidence="8" id="KW-0560">Oxidoreductase</keyword>
<dbReference type="PANTHER" id="PTHR21089">
    <property type="entry name" value="SHIKIMATE DEHYDROGENASE"/>
    <property type="match status" value="1"/>
</dbReference>
<dbReference type="NCBIfam" id="NF001311">
    <property type="entry name" value="PRK00258.1-3"/>
    <property type="match status" value="1"/>
</dbReference>
<evidence type="ECO:0000256" key="2">
    <source>
        <dbReference type="ARBA" id="ARBA00012962"/>
    </source>
</evidence>
<name>A0A6H9XNR0_9CORY</name>
<dbReference type="NCBIfam" id="TIGR01809">
    <property type="entry name" value="Shik-DH-AROM"/>
    <property type="match status" value="1"/>
</dbReference>